<sequence>MGAGHSHEPGESLPPAPAELRRIVTAIIVPLVVATLVGLVVLWPRGQSPQQASDTAQRLHGEIVSATPACPREVPAQPGGDCGTAQVRIGDTVVDAVVPSGPSAPVVGVGDDVVLIGSVDAEGGQRYAVVDHDRWGWLLALVALFAAAVIAFARWRGVASLVGLVVSFAVLLGFILPAIVRGEPPLWVAIVGSAAIMFAVIYLTHGVSVGTSMALLGTLAALVLTGLLGLLTTNLLHLTGSGSDEAAILANVLAGVDLRGLLLAGIIIGTLGVLDDVAITQLAIVGELSLADPALNARQLYRSAIKVGRSHVASVVNTIILAYAGASLPLMLLLVTAGTGTRDVLSTQVLAAEIVRGVVGTIGLIAAVPITTALAAWAIARSHRHAAGDPAPGAS</sequence>
<feature type="transmembrane region" description="Helical" evidence="1">
    <location>
        <begin position="161"/>
        <end position="179"/>
    </location>
</feature>
<protein>
    <submittedName>
        <fullName evidence="2">Membrane protein</fullName>
    </submittedName>
</protein>
<evidence type="ECO:0000313" key="2">
    <source>
        <dbReference type="EMBL" id="GIG15794.1"/>
    </source>
</evidence>
<accession>A0A8J3LCC6</accession>
<feature type="transmembrane region" description="Helical" evidence="1">
    <location>
        <begin position="23"/>
        <end position="43"/>
    </location>
</feature>
<gene>
    <name evidence="2" type="ORF">Cme02nite_41260</name>
</gene>
<evidence type="ECO:0000313" key="3">
    <source>
        <dbReference type="Proteomes" id="UP000660339"/>
    </source>
</evidence>
<dbReference type="InterPro" id="IPR012507">
    <property type="entry name" value="YibE_F"/>
</dbReference>
<feature type="transmembrane region" description="Helical" evidence="1">
    <location>
        <begin position="248"/>
        <end position="271"/>
    </location>
</feature>
<evidence type="ECO:0000256" key="1">
    <source>
        <dbReference type="SAM" id="Phobius"/>
    </source>
</evidence>
<proteinExistence type="predicted"/>
<keyword evidence="3" id="KW-1185">Reference proteome</keyword>
<dbReference type="EMBL" id="BONJ01000022">
    <property type="protein sequence ID" value="GIG15794.1"/>
    <property type="molecule type" value="Genomic_DNA"/>
</dbReference>
<dbReference type="Proteomes" id="UP000660339">
    <property type="component" value="Unassembled WGS sequence"/>
</dbReference>
<name>A0A8J3LCC6_9ACTN</name>
<dbReference type="AlphaFoldDB" id="A0A8J3LCC6"/>
<feature type="transmembrane region" description="Helical" evidence="1">
    <location>
        <begin position="135"/>
        <end position="155"/>
    </location>
</feature>
<reference evidence="2" key="1">
    <citation type="submission" date="2021-01" db="EMBL/GenBank/DDBJ databases">
        <title>Whole genome shotgun sequence of Catellatospora methionotrophica NBRC 14553.</title>
        <authorList>
            <person name="Komaki H."/>
            <person name="Tamura T."/>
        </authorList>
    </citation>
    <scope>NUCLEOTIDE SEQUENCE</scope>
    <source>
        <strain evidence="2">NBRC 14553</strain>
    </source>
</reference>
<dbReference type="PANTHER" id="PTHR41771:SF1">
    <property type="entry name" value="MEMBRANE PROTEIN"/>
    <property type="match status" value="1"/>
</dbReference>
<feature type="transmembrane region" description="Helical" evidence="1">
    <location>
        <begin position="315"/>
        <end position="337"/>
    </location>
</feature>
<organism evidence="2 3">
    <name type="scientific">Catellatospora methionotrophica</name>
    <dbReference type="NCBI Taxonomy" id="121620"/>
    <lineage>
        <taxon>Bacteria</taxon>
        <taxon>Bacillati</taxon>
        <taxon>Actinomycetota</taxon>
        <taxon>Actinomycetes</taxon>
        <taxon>Micromonosporales</taxon>
        <taxon>Micromonosporaceae</taxon>
        <taxon>Catellatospora</taxon>
    </lineage>
</organism>
<dbReference type="RefSeq" id="WP_166383814.1">
    <property type="nucleotide sequence ID" value="NZ_BAAATT010000006.1"/>
</dbReference>
<comment type="caution">
    <text evidence="2">The sequence shown here is derived from an EMBL/GenBank/DDBJ whole genome shotgun (WGS) entry which is preliminary data.</text>
</comment>
<feature type="transmembrane region" description="Helical" evidence="1">
    <location>
        <begin position="357"/>
        <end position="380"/>
    </location>
</feature>
<dbReference type="Pfam" id="PF07907">
    <property type="entry name" value="YibE_F"/>
    <property type="match status" value="1"/>
</dbReference>
<keyword evidence="1" id="KW-1133">Transmembrane helix</keyword>
<feature type="transmembrane region" description="Helical" evidence="1">
    <location>
        <begin position="213"/>
        <end position="236"/>
    </location>
</feature>
<dbReference type="PANTHER" id="PTHR41771">
    <property type="entry name" value="MEMBRANE PROTEIN-RELATED"/>
    <property type="match status" value="1"/>
</dbReference>
<keyword evidence="1" id="KW-0812">Transmembrane</keyword>
<feature type="transmembrane region" description="Helical" evidence="1">
    <location>
        <begin position="186"/>
        <end position="207"/>
    </location>
</feature>
<keyword evidence="1" id="KW-0472">Membrane</keyword>